<name>A0A9P8Q851_WICPI</name>
<feature type="coiled-coil region" evidence="1">
    <location>
        <begin position="831"/>
        <end position="858"/>
    </location>
</feature>
<evidence type="ECO:0000256" key="1">
    <source>
        <dbReference type="SAM" id="Coils"/>
    </source>
</evidence>
<feature type="region of interest" description="Disordered" evidence="2">
    <location>
        <begin position="25"/>
        <end position="71"/>
    </location>
</feature>
<evidence type="ECO:0000313" key="4">
    <source>
        <dbReference type="Proteomes" id="UP000774326"/>
    </source>
</evidence>
<keyword evidence="1" id="KW-0175">Coiled coil</keyword>
<feature type="coiled-coil region" evidence="1">
    <location>
        <begin position="153"/>
        <end position="673"/>
    </location>
</feature>
<accession>A0A9P8Q851</accession>
<keyword evidence="4" id="KW-1185">Reference proteome</keyword>
<gene>
    <name evidence="3" type="ORF">WICPIJ_003306</name>
</gene>
<feature type="compositionally biased region" description="Polar residues" evidence="2">
    <location>
        <begin position="50"/>
        <end position="68"/>
    </location>
</feature>
<evidence type="ECO:0000313" key="3">
    <source>
        <dbReference type="EMBL" id="KAH3685706.1"/>
    </source>
</evidence>
<dbReference type="AlphaFoldDB" id="A0A9P8Q851"/>
<dbReference type="Gene3D" id="6.10.310.10">
    <property type="match status" value="1"/>
</dbReference>
<reference evidence="3" key="1">
    <citation type="journal article" date="2021" name="Open Biol.">
        <title>Shared evolutionary footprints suggest mitochondrial oxidative damage underlies multiple complex I losses in fungi.</title>
        <authorList>
            <person name="Schikora-Tamarit M.A."/>
            <person name="Marcet-Houben M."/>
            <person name="Nosek J."/>
            <person name="Gabaldon T."/>
        </authorList>
    </citation>
    <scope>NUCLEOTIDE SEQUENCE</scope>
    <source>
        <strain evidence="3">CBS2887</strain>
    </source>
</reference>
<feature type="compositionally biased region" description="Polar residues" evidence="2">
    <location>
        <begin position="25"/>
        <end position="43"/>
    </location>
</feature>
<dbReference type="PANTHER" id="PTHR23159:SF31">
    <property type="entry name" value="CENTROSOME-ASSOCIATED PROTEIN CEP250 ISOFORM X1"/>
    <property type="match status" value="1"/>
</dbReference>
<dbReference type="Proteomes" id="UP000774326">
    <property type="component" value="Unassembled WGS sequence"/>
</dbReference>
<dbReference type="OrthoDB" id="10255522at2759"/>
<protein>
    <recommendedName>
        <fullName evidence="5">Centrosomin N-terminal motif 1 domain-containing protein</fullName>
    </recommendedName>
</protein>
<sequence>MNKNRLLISGSPAGSQANQENYEFTPIGATSSRPPVTHTSNRSHIGPTKLSFNSSRPSNNQHPSSSFMDDSEYDILDQADNIPRHRILPTDPKPKPLSTANILNEASNPVLQQQESFDRLQKENYNLKVNLAGLQRMVDSIASKDQLLLYDENSRLQKETIRLNSELKSLQQDLQIAKSKAQNHDVLDDITLQNETLRSKVNSLMDQIANLKHADEENLVLRRTNQQLSEGVESLKADCEQLEAELDHAQNEMDHAEQRLATHDGDFEDLKYNLRHKDQMIEEKDHQLKEREEELRSKDHELQGLKEQLLKFRSHQSENDQAANGQVQELKSLLAKRDEEFHELSQKERKLRQYKDKYESMRNELEMSVMKERSLHNDLETAQKRLELLEKNNLDSNLTHSSSNQMIRRLREERIELEAELNQISADLEHKNRLNKEYENTITEYQELNGLVDRLKEENTKLVHKSSNSEKELVLTRDKINQLNQQLQDERGQYERLNMDYEKLYRAYEEIKKQQQEQQGQLPNASFIVNQEQQLNDWKMEVDRLTNKLEDLSVNNQQLKSTLDKERASKLQRATKQEDKEFNELIDSYRQLQLEYEELKQYTNTLKKAHDELVNDSLSTIESKDNEIKRLRLSLRQSEASSVQLEEDVIGSRQQLQRKVNSLQAQLDEFNLVRDSEVKALRTMLDSVKDSGLVSSVSGYFKDFEKNLRRGTDELSKLNKEKSRELFDLNEALTDAEITVSTLKKEKASLNAQVSDLEGECSKLKISVANKNNTELELERLKDLVKQLQSKLKDKLEEINKLSSDKERITTMLDETIEQLRSNGQESSEGVTKLTLENVKLSEELSSLQLQLSRSKDTFNTLVKRHDELLSKYDEITKNDTKVKEIDLLRCKLEISNIVIIGKKYTLVDLNSMYVHTKKLLHSKQLELDHKNNLLESLGIEDDHEPEKTMKSRFKNIALCVIAAVRIKNKAIYAKPRAERLDNLIEKLERLQNEL</sequence>
<feature type="coiled-coil region" evidence="1">
    <location>
        <begin position="701"/>
        <end position="805"/>
    </location>
</feature>
<evidence type="ECO:0000256" key="2">
    <source>
        <dbReference type="SAM" id="MobiDB-lite"/>
    </source>
</evidence>
<proteinExistence type="predicted"/>
<evidence type="ECO:0008006" key="5">
    <source>
        <dbReference type="Google" id="ProtNLM"/>
    </source>
</evidence>
<organism evidence="3 4">
    <name type="scientific">Wickerhamomyces pijperi</name>
    <name type="common">Yeast</name>
    <name type="synonym">Pichia pijperi</name>
    <dbReference type="NCBI Taxonomy" id="599730"/>
    <lineage>
        <taxon>Eukaryota</taxon>
        <taxon>Fungi</taxon>
        <taxon>Dikarya</taxon>
        <taxon>Ascomycota</taxon>
        <taxon>Saccharomycotina</taxon>
        <taxon>Saccharomycetes</taxon>
        <taxon>Phaffomycetales</taxon>
        <taxon>Wickerhamomycetaceae</taxon>
        <taxon>Wickerhamomyces</taxon>
    </lineage>
</organism>
<dbReference type="PANTHER" id="PTHR23159">
    <property type="entry name" value="CENTROSOMAL PROTEIN 2"/>
    <property type="match status" value="1"/>
</dbReference>
<reference evidence="3" key="2">
    <citation type="submission" date="2021-01" db="EMBL/GenBank/DDBJ databases">
        <authorList>
            <person name="Schikora-Tamarit M.A."/>
        </authorList>
    </citation>
    <scope>NUCLEOTIDE SEQUENCE</scope>
    <source>
        <strain evidence="3">CBS2887</strain>
    </source>
</reference>
<comment type="caution">
    <text evidence="3">The sequence shown here is derived from an EMBL/GenBank/DDBJ whole genome shotgun (WGS) entry which is preliminary data.</text>
</comment>
<dbReference type="EMBL" id="JAEUBG010001830">
    <property type="protein sequence ID" value="KAH3685706.1"/>
    <property type="molecule type" value="Genomic_DNA"/>
</dbReference>